<feature type="region of interest" description="Disordered" evidence="1">
    <location>
        <begin position="112"/>
        <end position="139"/>
    </location>
</feature>
<keyword evidence="4" id="KW-1185">Reference proteome</keyword>
<dbReference type="InterPro" id="IPR056440">
    <property type="entry name" value="Zn-ribbon_GIR1"/>
</dbReference>
<dbReference type="PANTHER" id="PTHR33177">
    <property type="entry name" value="PUTATIVE-RELATED"/>
    <property type="match status" value="1"/>
</dbReference>
<feature type="region of interest" description="Disordered" evidence="1">
    <location>
        <begin position="167"/>
        <end position="243"/>
    </location>
</feature>
<dbReference type="InterPro" id="IPR055281">
    <property type="entry name" value="GIR1-2/SIED1"/>
</dbReference>
<dbReference type="PANTHER" id="PTHR33177:SF74">
    <property type="entry name" value="PROTEIN GL2-INTERACTING REPRESSOR 1"/>
    <property type="match status" value="1"/>
</dbReference>
<sequence length="289" mass="29905">MSDKKGSTSNHGLNLNIPPPRVANQIPDSPTRLPIAPPTSPSSSCVSSELSQDDNSSSSSNRNNNCGCTRSPEDISMVLVGCSNCLMYMMVNEGGDRGSSVGAYGYDGGGSGAGSGGGNSDSDADDNVGGGRGGGIRGTAFDGGGMVRSGVVVVFVGEGEEVKKHPLAKIGRNMSDKKGSTSNHGLNLNIPPPRVANQIPDSPTRLPIAPPTSPTSSCVSSELSLDDNSSSSSNNNNNRGCTRSPEDISMVLVGCSRCLMYMMVNEGEPKCPKCKSTTLIHFLNYNNIP</sequence>
<dbReference type="AlphaFoldDB" id="A0A445IJG5"/>
<gene>
    <name evidence="3" type="ORF">D0Y65_026313</name>
</gene>
<dbReference type="Pfam" id="PF24747">
    <property type="entry name" value="Zn-ribbon_GIR1"/>
    <property type="match status" value="1"/>
</dbReference>
<name>A0A445IJG5_GLYSO</name>
<evidence type="ECO:0000313" key="4">
    <source>
        <dbReference type="Proteomes" id="UP000289340"/>
    </source>
</evidence>
<evidence type="ECO:0000256" key="1">
    <source>
        <dbReference type="SAM" id="MobiDB-lite"/>
    </source>
</evidence>
<reference evidence="3 4" key="1">
    <citation type="submission" date="2018-09" db="EMBL/GenBank/DDBJ databases">
        <title>A high-quality reference genome of wild soybean provides a powerful tool to mine soybean genomes.</title>
        <authorList>
            <person name="Xie M."/>
            <person name="Chung C.Y.L."/>
            <person name="Li M.-W."/>
            <person name="Wong F.-L."/>
            <person name="Chan T.-F."/>
            <person name="Lam H.-M."/>
        </authorList>
    </citation>
    <scope>NUCLEOTIDE SEQUENCE [LARGE SCALE GENOMIC DNA]</scope>
    <source>
        <strain evidence="4">cv. W05</strain>
        <tissue evidence="3">Hypocotyl of etiolated seedlings</tissue>
    </source>
</reference>
<accession>A0A445IJG5</accession>
<protein>
    <recommendedName>
        <fullName evidence="2">GIR1-like zinc ribbon domain-containing protein</fullName>
    </recommendedName>
</protein>
<organism evidence="3 4">
    <name type="scientific">Glycine soja</name>
    <name type="common">Wild soybean</name>
    <dbReference type="NCBI Taxonomy" id="3848"/>
    <lineage>
        <taxon>Eukaryota</taxon>
        <taxon>Viridiplantae</taxon>
        <taxon>Streptophyta</taxon>
        <taxon>Embryophyta</taxon>
        <taxon>Tracheophyta</taxon>
        <taxon>Spermatophyta</taxon>
        <taxon>Magnoliopsida</taxon>
        <taxon>eudicotyledons</taxon>
        <taxon>Gunneridae</taxon>
        <taxon>Pentapetalae</taxon>
        <taxon>rosids</taxon>
        <taxon>fabids</taxon>
        <taxon>Fabales</taxon>
        <taxon>Fabaceae</taxon>
        <taxon>Papilionoideae</taxon>
        <taxon>50 kb inversion clade</taxon>
        <taxon>NPAAA clade</taxon>
        <taxon>indigoferoid/millettioid clade</taxon>
        <taxon>Phaseoleae</taxon>
        <taxon>Glycine</taxon>
        <taxon>Glycine subgen. Soja</taxon>
    </lineage>
</organism>
<evidence type="ECO:0000313" key="3">
    <source>
        <dbReference type="EMBL" id="RZB86198.1"/>
    </source>
</evidence>
<proteinExistence type="predicted"/>
<feature type="region of interest" description="Disordered" evidence="1">
    <location>
        <begin position="1"/>
        <end position="68"/>
    </location>
</feature>
<feature type="compositionally biased region" description="Gly residues" evidence="1">
    <location>
        <begin position="128"/>
        <end position="139"/>
    </location>
</feature>
<evidence type="ECO:0000259" key="2">
    <source>
        <dbReference type="Pfam" id="PF24747"/>
    </source>
</evidence>
<feature type="compositionally biased region" description="Low complexity" evidence="1">
    <location>
        <begin position="214"/>
        <end position="238"/>
    </location>
</feature>
<dbReference type="EMBL" id="QZWG01000010">
    <property type="protein sequence ID" value="RZB86198.1"/>
    <property type="molecule type" value="Genomic_DNA"/>
</dbReference>
<feature type="domain" description="GIR1-like zinc ribbon" evidence="2">
    <location>
        <begin position="249"/>
        <end position="283"/>
    </location>
</feature>
<feature type="compositionally biased region" description="Low complexity" evidence="1">
    <location>
        <begin position="41"/>
        <end position="65"/>
    </location>
</feature>
<comment type="caution">
    <text evidence="3">The sequence shown here is derived from an EMBL/GenBank/DDBJ whole genome shotgun (WGS) entry which is preliminary data.</text>
</comment>
<dbReference type="Proteomes" id="UP000289340">
    <property type="component" value="Chromosome 10"/>
</dbReference>